<gene>
    <name evidence="3" type="ORF">SAMN02745166_00755</name>
</gene>
<dbReference type="PRINTS" id="PR00411">
    <property type="entry name" value="PNDRDTASEI"/>
</dbReference>
<dbReference type="RefSeq" id="WP_078811959.1">
    <property type="nucleotide sequence ID" value="NZ_FUYE01000002.1"/>
</dbReference>
<feature type="domain" description="FAD-dependent urate hydroxylase HpyO/Asp monooxygenase CreE-like FAD/NAD(P)-binding" evidence="2">
    <location>
        <begin position="11"/>
        <end position="165"/>
    </location>
</feature>
<dbReference type="STRING" id="48467.SAMN02745166_00755"/>
<proteinExistence type="predicted"/>
<dbReference type="AlphaFoldDB" id="A0A1T4WVT4"/>
<name>A0A1T4WVT4_9BACT</name>
<dbReference type="Proteomes" id="UP000190774">
    <property type="component" value="Unassembled WGS sequence"/>
</dbReference>
<feature type="transmembrane region" description="Helical" evidence="1">
    <location>
        <begin position="6"/>
        <end position="27"/>
    </location>
</feature>
<dbReference type="PANTHER" id="PTHR40254:SF1">
    <property type="entry name" value="BLR0577 PROTEIN"/>
    <property type="match status" value="1"/>
</dbReference>
<dbReference type="OrthoDB" id="101972at2"/>
<dbReference type="PANTHER" id="PTHR40254">
    <property type="entry name" value="BLR0577 PROTEIN"/>
    <property type="match status" value="1"/>
</dbReference>
<dbReference type="Gene3D" id="3.50.50.60">
    <property type="entry name" value="FAD/NAD(P)-binding domain"/>
    <property type="match status" value="2"/>
</dbReference>
<sequence>MSTPSRIHHVAIIGGGFSGVMTAVNLARLAKEPMRLTLIQAGALGRGVAYSTTRPEHLLNVAARNMSAFPDLPDHLLQWLRTRMDFDAVPDRELREKFIPRQIYGDYLRSLLLHYLEVPNGLTSVQVELIHDEAVDVETQPQGACLHFRHGPSILADKIVLACGNETPASLPGAESLTEHPAWVANPWQAWHRQLPAQGGSVILLGTGLTAVDAVLTLRTLGWQGVIHAVSRHGWLPQSHFRGIDYPDFPPADEDLSRLGLEGLTHLMETHCAHLRERGANPAIIVDRLRPHTQRIWEGFSTEEKTEFIRKQAARWNVLRHRIAPEIHAQLTSAQLTGQLQVHAATVTLVESHGNQIQVHTTADHCLTGDLVVNATGPQTRFTRTSSPLLQNLLQRGLIRPDALDMGVAANVDHTAVTPSGERSHLLLALGPLLRGTLWETVAVPELRGQAKRVAETLLGLSSQTIESPIMMEYMI</sequence>
<dbReference type="InterPro" id="IPR052189">
    <property type="entry name" value="L-asp_N-monooxygenase_NS-form"/>
</dbReference>
<evidence type="ECO:0000313" key="4">
    <source>
        <dbReference type="Proteomes" id="UP000190774"/>
    </source>
</evidence>
<dbReference type="InterPro" id="IPR038732">
    <property type="entry name" value="HpyO/CreE_NAD-binding"/>
</dbReference>
<dbReference type="SUPFAM" id="SSF51905">
    <property type="entry name" value="FAD/NAD(P)-binding domain"/>
    <property type="match status" value="2"/>
</dbReference>
<keyword evidence="1" id="KW-1133">Transmembrane helix</keyword>
<dbReference type="EMBL" id="FUYE01000002">
    <property type="protein sequence ID" value="SKA81414.1"/>
    <property type="molecule type" value="Genomic_DNA"/>
</dbReference>
<accession>A0A1T4WVT4</accession>
<organism evidence="3 4">
    <name type="scientific">Prosthecobacter debontii</name>
    <dbReference type="NCBI Taxonomy" id="48467"/>
    <lineage>
        <taxon>Bacteria</taxon>
        <taxon>Pseudomonadati</taxon>
        <taxon>Verrucomicrobiota</taxon>
        <taxon>Verrucomicrobiia</taxon>
        <taxon>Verrucomicrobiales</taxon>
        <taxon>Verrucomicrobiaceae</taxon>
        <taxon>Prosthecobacter</taxon>
    </lineage>
</organism>
<evidence type="ECO:0000256" key="1">
    <source>
        <dbReference type="SAM" id="Phobius"/>
    </source>
</evidence>
<reference evidence="4" key="1">
    <citation type="submission" date="2017-02" db="EMBL/GenBank/DDBJ databases">
        <authorList>
            <person name="Varghese N."/>
            <person name="Submissions S."/>
        </authorList>
    </citation>
    <scope>NUCLEOTIDE SEQUENCE [LARGE SCALE GENOMIC DNA]</scope>
    <source>
        <strain evidence="4">ATCC 700200</strain>
    </source>
</reference>
<dbReference type="Pfam" id="PF13454">
    <property type="entry name" value="NAD_binding_9"/>
    <property type="match status" value="1"/>
</dbReference>
<dbReference type="InterPro" id="IPR036188">
    <property type="entry name" value="FAD/NAD-bd_sf"/>
</dbReference>
<keyword evidence="1" id="KW-0812">Transmembrane</keyword>
<keyword evidence="1" id="KW-0472">Membrane</keyword>
<protein>
    <submittedName>
        <fullName evidence="3">Uncharacterized NAD(P)/FAD-binding protein YdhS</fullName>
    </submittedName>
</protein>
<evidence type="ECO:0000259" key="2">
    <source>
        <dbReference type="Pfam" id="PF13454"/>
    </source>
</evidence>
<keyword evidence="4" id="KW-1185">Reference proteome</keyword>
<evidence type="ECO:0000313" key="3">
    <source>
        <dbReference type="EMBL" id="SKA81414.1"/>
    </source>
</evidence>